<dbReference type="EMBL" id="KI913283">
    <property type="protein sequence ID" value="ETV64646.1"/>
    <property type="molecule type" value="Genomic_DNA"/>
</dbReference>
<organism evidence="2">
    <name type="scientific">Aphanomyces astaci</name>
    <name type="common">Crayfish plague agent</name>
    <dbReference type="NCBI Taxonomy" id="112090"/>
    <lineage>
        <taxon>Eukaryota</taxon>
        <taxon>Sar</taxon>
        <taxon>Stramenopiles</taxon>
        <taxon>Oomycota</taxon>
        <taxon>Saprolegniomycetes</taxon>
        <taxon>Saprolegniales</taxon>
        <taxon>Verrucalvaceae</taxon>
        <taxon>Aphanomyces</taxon>
    </lineage>
</organism>
<sequence>MAAQQETLQNDRFSTFHDVVAQIQSEQPGVNIKCGTVVTKGHHPRNARYLSTNELEGRTSLTTLQTVAAIQAVDQAAGRGVYLIEPNEITSDDEDTQLTESESDPGSNELGGQITQSSQFTTEFHPL</sequence>
<protein>
    <submittedName>
        <fullName evidence="2">Uncharacterized protein</fullName>
    </submittedName>
</protein>
<evidence type="ECO:0000313" key="2">
    <source>
        <dbReference type="EMBL" id="ETV64646.1"/>
    </source>
</evidence>
<feature type="compositionally biased region" description="Polar residues" evidence="1">
    <location>
        <begin position="113"/>
        <end position="127"/>
    </location>
</feature>
<reference evidence="2" key="1">
    <citation type="submission" date="2013-12" db="EMBL/GenBank/DDBJ databases">
        <title>The Genome Sequence of Aphanomyces astaci APO3.</title>
        <authorList>
            <consortium name="The Broad Institute Genomics Platform"/>
            <person name="Russ C."/>
            <person name="Tyler B."/>
            <person name="van West P."/>
            <person name="Dieguez-Uribeondo J."/>
            <person name="Young S.K."/>
            <person name="Zeng Q."/>
            <person name="Gargeya S."/>
            <person name="Fitzgerald M."/>
            <person name="Abouelleil A."/>
            <person name="Alvarado L."/>
            <person name="Chapman S.B."/>
            <person name="Gainer-Dewar J."/>
            <person name="Goldberg J."/>
            <person name="Griggs A."/>
            <person name="Gujja S."/>
            <person name="Hansen M."/>
            <person name="Howarth C."/>
            <person name="Imamovic A."/>
            <person name="Ireland A."/>
            <person name="Larimer J."/>
            <person name="McCowan C."/>
            <person name="Murphy C."/>
            <person name="Pearson M."/>
            <person name="Poon T.W."/>
            <person name="Priest M."/>
            <person name="Roberts A."/>
            <person name="Saif S."/>
            <person name="Shea T."/>
            <person name="Sykes S."/>
            <person name="Wortman J."/>
            <person name="Nusbaum C."/>
            <person name="Birren B."/>
        </authorList>
    </citation>
    <scope>NUCLEOTIDE SEQUENCE [LARGE SCALE GENOMIC DNA]</scope>
    <source>
        <strain evidence="2">APO3</strain>
    </source>
</reference>
<feature type="region of interest" description="Disordered" evidence="1">
    <location>
        <begin position="86"/>
        <end position="127"/>
    </location>
</feature>
<feature type="compositionally biased region" description="Acidic residues" evidence="1">
    <location>
        <begin position="90"/>
        <end position="103"/>
    </location>
</feature>
<proteinExistence type="predicted"/>
<name>W4FCV0_APHAT</name>
<gene>
    <name evidence="2" type="ORF">H257_18502</name>
</gene>
<evidence type="ECO:0000256" key="1">
    <source>
        <dbReference type="SAM" id="MobiDB-lite"/>
    </source>
</evidence>
<accession>W4FCV0</accession>
<dbReference type="GeneID" id="20820498"/>
<dbReference type="RefSeq" id="XP_009845879.1">
    <property type="nucleotide sequence ID" value="XM_009847577.1"/>
</dbReference>
<dbReference type="VEuPathDB" id="FungiDB:H257_18502"/>
<dbReference type="AlphaFoldDB" id="W4FCV0"/>